<accession>A0A0D0A7C7</accession>
<organism evidence="7 8">
    <name type="scientific">Suillus luteus UH-Slu-Lm8-n1</name>
    <dbReference type="NCBI Taxonomy" id="930992"/>
    <lineage>
        <taxon>Eukaryota</taxon>
        <taxon>Fungi</taxon>
        <taxon>Dikarya</taxon>
        <taxon>Basidiomycota</taxon>
        <taxon>Agaricomycotina</taxon>
        <taxon>Agaricomycetes</taxon>
        <taxon>Agaricomycetidae</taxon>
        <taxon>Boletales</taxon>
        <taxon>Suillineae</taxon>
        <taxon>Suillaceae</taxon>
        <taxon>Suillus</taxon>
    </lineage>
</organism>
<dbReference type="GO" id="GO:0008270">
    <property type="term" value="F:zinc ion binding"/>
    <property type="evidence" value="ECO:0007669"/>
    <property type="project" value="UniProtKB-KW"/>
</dbReference>
<evidence type="ECO:0000256" key="1">
    <source>
        <dbReference type="ARBA" id="ARBA00022723"/>
    </source>
</evidence>
<keyword evidence="4" id="KW-0862">Zinc</keyword>
<dbReference type="PROSITE" id="PS50157">
    <property type="entry name" value="ZINC_FINGER_C2H2_2"/>
    <property type="match status" value="1"/>
</dbReference>
<evidence type="ECO:0000256" key="3">
    <source>
        <dbReference type="ARBA" id="ARBA00022771"/>
    </source>
</evidence>
<dbReference type="InterPro" id="IPR013087">
    <property type="entry name" value="Znf_C2H2_type"/>
</dbReference>
<evidence type="ECO:0000256" key="2">
    <source>
        <dbReference type="ARBA" id="ARBA00022737"/>
    </source>
</evidence>
<dbReference type="HOGENOM" id="CLU_126337_0_1_1"/>
<gene>
    <name evidence="7" type="ORF">CY34DRAFT_31295</name>
</gene>
<feature type="non-terminal residue" evidence="7">
    <location>
        <position position="1"/>
    </location>
</feature>
<evidence type="ECO:0000313" key="8">
    <source>
        <dbReference type="Proteomes" id="UP000054485"/>
    </source>
</evidence>
<dbReference type="AlphaFoldDB" id="A0A0D0A7C7"/>
<protein>
    <recommendedName>
        <fullName evidence="6">C2H2-type domain-containing protein</fullName>
    </recommendedName>
</protein>
<dbReference type="Proteomes" id="UP000054485">
    <property type="component" value="Unassembled WGS sequence"/>
</dbReference>
<evidence type="ECO:0000256" key="5">
    <source>
        <dbReference type="PROSITE-ProRule" id="PRU00042"/>
    </source>
</evidence>
<keyword evidence="2" id="KW-0677">Repeat</keyword>
<keyword evidence="3 5" id="KW-0863">Zinc-finger</keyword>
<evidence type="ECO:0000256" key="4">
    <source>
        <dbReference type="ARBA" id="ARBA00022833"/>
    </source>
</evidence>
<evidence type="ECO:0000313" key="7">
    <source>
        <dbReference type="EMBL" id="KIK37491.1"/>
    </source>
</evidence>
<feature type="domain" description="C2H2-type" evidence="6">
    <location>
        <begin position="57"/>
        <end position="77"/>
    </location>
</feature>
<dbReference type="Gene3D" id="3.30.160.60">
    <property type="entry name" value="Classic Zinc Finger"/>
    <property type="match status" value="1"/>
</dbReference>
<reference evidence="8" key="2">
    <citation type="submission" date="2015-01" db="EMBL/GenBank/DDBJ databases">
        <title>Evolutionary Origins and Diversification of the Mycorrhizal Mutualists.</title>
        <authorList>
            <consortium name="DOE Joint Genome Institute"/>
            <consortium name="Mycorrhizal Genomics Consortium"/>
            <person name="Kohler A."/>
            <person name="Kuo A."/>
            <person name="Nagy L.G."/>
            <person name="Floudas D."/>
            <person name="Copeland A."/>
            <person name="Barry K.W."/>
            <person name="Cichocki N."/>
            <person name="Veneault-Fourrey C."/>
            <person name="LaButti K."/>
            <person name="Lindquist E.A."/>
            <person name="Lipzen A."/>
            <person name="Lundell T."/>
            <person name="Morin E."/>
            <person name="Murat C."/>
            <person name="Riley R."/>
            <person name="Ohm R."/>
            <person name="Sun H."/>
            <person name="Tunlid A."/>
            <person name="Henrissat B."/>
            <person name="Grigoriev I.V."/>
            <person name="Hibbett D.S."/>
            <person name="Martin F."/>
        </authorList>
    </citation>
    <scope>NUCLEOTIDE SEQUENCE [LARGE SCALE GENOMIC DNA]</scope>
    <source>
        <strain evidence="8">UH-Slu-Lm8-n1</strain>
    </source>
</reference>
<dbReference type="InterPro" id="IPR036236">
    <property type="entry name" value="Znf_C2H2_sf"/>
</dbReference>
<dbReference type="SUPFAM" id="SSF57667">
    <property type="entry name" value="beta-beta-alpha zinc fingers"/>
    <property type="match status" value="1"/>
</dbReference>
<keyword evidence="1" id="KW-0479">Metal-binding</keyword>
<proteinExistence type="predicted"/>
<dbReference type="STRING" id="930992.A0A0D0A7C7"/>
<dbReference type="InParanoid" id="A0A0D0A7C7"/>
<name>A0A0D0A7C7_9AGAM</name>
<evidence type="ECO:0000259" key="6">
    <source>
        <dbReference type="PROSITE" id="PS50157"/>
    </source>
</evidence>
<feature type="non-terminal residue" evidence="7">
    <location>
        <position position="77"/>
    </location>
</feature>
<reference evidence="7 8" key="1">
    <citation type="submission" date="2014-04" db="EMBL/GenBank/DDBJ databases">
        <authorList>
            <consortium name="DOE Joint Genome Institute"/>
            <person name="Kuo A."/>
            <person name="Ruytinx J."/>
            <person name="Rineau F."/>
            <person name="Colpaert J."/>
            <person name="Kohler A."/>
            <person name="Nagy L.G."/>
            <person name="Floudas D."/>
            <person name="Copeland A."/>
            <person name="Barry K.W."/>
            <person name="Cichocki N."/>
            <person name="Veneault-Fourrey C."/>
            <person name="LaButti K."/>
            <person name="Lindquist E.A."/>
            <person name="Lipzen A."/>
            <person name="Lundell T."/>
            <person name="Morin E."/>
            <person name="Murat C."/>
            <person name="Sun H."/>
            <person name="Tunlid A."/>
            <person name="Henrissat B."/>
            <person name="Grigoriev I.V."/>
            <person name="Hibbett D.S."/>
            <person name="Martin F."/>
            <person name="Nordberg H.P."/>
            <person name="Cantor M.N."/>
            <person name="Hua S.X."/>
        </authorList>
    </citation>
    <scope>NUCLEOTIDE SEQUENCE [LARGE SCALE GENOMIC DNA]</scope>
    <source>
        <strain evidence="7 8">UH-Slu-Lm8-n1</strain>
    </source>
</reference>
<sequence length="77" mass="9151">CNDFVHGYDLSAHLREVHGHNRSDKGRAWCQWNSCNKELNNDCILRHIEEIHLRIVYTCAECGNTFTRRDTLSKHRR</sequence>
<dbReference type="OrthoDB" id="2647604at2759"/>
<keyword evidence="8" id="KW-1185">Reference proteome</keyword>
<dbReference type="FunFam" id="3.30.160.60:FF:000100">
    <property type="entry name" value="Zinc finger 45-like"/>
    <property type="match status" value="1"/>
</dbReference>
<dbReference type="EMBL" id="KN835447">
    <property type="protein sequence ID" value="KIK37491.1"/>
    <property type="molecule type" value="Genomic_DNA"/>
</dbReference>